<reference evidence="1" key="1">
    <citation type="submission" date="2020-11" db="EMBL/GenBank/DDBJ databases">
        <title>Sequencing the genomes of 1000 actinobacteria strains.</title>
        <authorList>
            <person name="Klenk H.-P."/>
        </authorList>
    </citation>
    <scope>NUCLEOTIDE SEQUENCE</scope>
    <source>
        <strain evidence="1">DSM 45356</strain>
    </source>
</reference>
<dbReference type="Pfam" id="PF00702">
    <property type="entry name" value="Hydrolase"/>
    <property type="match status" value="1"/>
</dbReference>
<dbReference type="PANTHER" id="PTHR43611">
    <property type="entry name" value="ALPHA-D-GLUCOSE 1-PHOSPHATE PHOSPHATASE"/>
    <property type="match status" value="1"/>
</dbReference>
<keyword evidence="1" id="KW-0378">Hydrolase</keyword>
<evidence type="ECO:0000313" key="2">
    <source>
        <dbReference type="Proteomes" id="UP000622552"/>
    </source>
</evidence>
<dbReference type="Proteomes" id="UP000622552">
    <property type="component" value="Unassembled WGS sequence"/>
</dbReference>
<protein>
    <submittedName>
        <fullName evidence="1">Putative hydrolase of the HAD superfamily</fullName>
    </submittedName>
</protein>
<name>A0A8J7GEY0_9ACTN</name>
<dbReference type="InterPro" id="IPR023214">
    <property type="entry name" value="HAD_sf"/>
</dbReference>
<dbReference type="SUPFAM" id="SSF56784">
    <property type="entry name" value="HAD-like"/>
    <property type="match status" value="1"/>
</dbReference>
<dbReference type="RefSeq" id="WP_197003462.1">
    <property type="nucleotide sequence ID" value="NZ_BONS01000015.1"/>
</dbReference>
<dbReference type="InterPro" id="IPR036412">
    <property type="entry name" value="HAD-like_sf"/>
</dbReference>
<proteinExistence type="predicted"/>
<dbReference type="EMBL" id="JADOUF010000001">
    <property type="protein sequence ID" value="MBG6136496.1"/>
    <property type="molecule type" value="Genomic_DNA"/>
</dbReference>
<gene>
    <name evidence="1" type="ORF">IW245_002690</name>
</gene>
<dbReference type="GO" id="GO:0016787">
    <property type="term" value="F:hydrolase activity"/>
    <property type="evidence" value="ECO:0007669"/>
    <property type="project" value="UniProtKB-KW"/>
</dbReference>
<dbReference type="Gene3D" id="3.40.50.1000">
    <property type="entry name" value="HAD superfamily/HAD-like"/>
    <property type="match status" value="1"/>
</dbReference>
<accession>A0A8J7GEY0</accession>
<dbReference type="NCBIfam" id="TIGR01509">
    <property type="entry name" value="HAD-SF-IA-v3"/>
    <property type="match status" value="1"/>
</dbReference>
<keyword evidence="2" id="KW-1185">Reference proteome</keyword>
<dbReference type="AlphaFoldDB" id="A0A8J7GEY0"/>
<sequence>MITTLLLDVDGVLQFPRRPEFVDALERDHAWRDGYLAFQAELFADPEYLATLSGRADVLAVTDRLLARHAPSLTGRAFMDRWLAEDIVLNGELIAQVGELTVERVYLATNQEPIRGAHVERLHAHPWLTGVFASWQLGRAKPDPAYFERLLDATGLPAAECLFVDDKEPLVAAARGVGLHAAHYTSNDLLLAEFRRYGLASAGEAPDQR</sequence>
<organism evidence="1 2">
    <name type="scientific">Longispora fulva</name>
    <dbReference type="NCBI Taxonomy" id="619741"/>
    <lineage>
        <taxon>Bacteria</taxon>
        <taxon>Bacillati</taxon>
        <taxon>Actinomycetota</taxon>
        <taxon>Actinomycetes</taxon>
        <taxon>Micromonosporales</taxon>
        <taxon>Micromonosporaceae</taxon>
        <taxon>Longispora</taxon>
    </lineage>
</organism>
<comment type="caution">
    <text evidence="1">The sequence shown here is derived from an EMBL/GenBank/DDBJ whole genome shotgun (WGS) entry which is preliminary data.</text>
</comment>
<evidence type="ECO:0000313" key="1">
    <source>
        <dbReference type="EMBL" id="MBG6136496.1"/>
    </source>
</evidence>
<dbReference type="PANTHER" id="PTHR43611:SF3">
    <property type="entry name" value="FLAVIN MONONUCLEOTIDE HYDROLASE 1, CHLOROPLATIC"/>
    <property type="match status" value="1"/>
</dbReference>
<dbReference type="InterPro" id="IPR006439">
    <property type="entry name" value="HAD-SF_hydro_IA"/>
</dbReference>